<reference evidence="3" key="1">
    <citation type="submission" date="2016-11" db="UniProtKB">
        <authorList>
            <consortium name="WormBaseParasite"/>
        </authorList>
    </citation>
    <scope>IDENTIFICATION</scope>
</reference>
<proteinExistence type="predicted"/>
<evidence type="ECO:0000313" key="2">
    <source>
        <dbReference type="Proteomes" id="UP000095280"/>
    </source>
</evidence>
<sequence length="103" mass="11436">MAHKLVARLSSQSHSTDRDFSPSRGDPRTTFSASKMKATTIAAAAIAWATMKPTNKPRPQKPSTLTYSPRVSPTPECTVPSFREIWRVCTTLLYCLREPVTVI</sequence>
<organism evidence="2 3">
    <name type="scientific">Macrostomum lignano</name>
    <dbReference type="NCBI Taxonomy" id="282301"/>
    <lineage>
        <taxon>Eukaryota</taxon>
        <taxon>Metazoa</taxon>
        <taxon>Spiralia</taxon>
        <taxon>Lophotrochozoa</taxon>
        <taxon>Platyhelminthes</taxon>
        <taxon>Rhabditophora</taxon>
        <taxon>Macrostomorpha</taxon>
        <taxon>Macrostomida</taxon>
        <taxon>Macrostomidae</taxon>
        <taxon>Macrostomum</taxon>
    </lineage>
</organism>
<name>A0A1I8FHR9_9PLAT</name>
<protein>
    <submittedName>
        <fullName evidence="3">Uncharacterized protein</fullName>
    </submittedName>
</protein>
<dbReference type="AlphaFoldDB" id="A0A1I8FHR9"/>
<feature type="compositionally biased region" description="Basic and acidic residues" evidence="1">
    <location>
        <begin position="15"/>
        <end position="27"/>
    </location>
</feature>
<keyword evidence="2" id="KW-1185">Reference proteome</keyword>
<evidence type="ECO:0000256" key="1">
    <source>
        <dbReference type="SAM" id="MobiDB-lite"/>
    </source>
</evidence>
<feature type="region of interest" description="Disordered" evidence="1">
    <location>
        <begin position="1"/>
        <end position="33"/>
    </location>
</feature>
<dbReference type="Proteomes" id="UP000095280">
    <property type="component" value="Unplaced"/>
</dbReference>
<accession>A0A1I8FHR9</accession>
<dbReference type="WBParaSite" id="maker-unitig_33549-snap-gene-0.3-mRNA-1">
    <property type="protein sequence ID" value="maker-unitig_33549-snap-gene-0.3-mRNA-1"/>
    <property type="gene ID" value="maker-unitig_33549-snap-gene-0.3"/>
</dbReference>
<evidence type="ECO:0000313" key="3">
    <source>
        <dbReference type="WBParaSite" id="maker-unitig_33549-snap-gene-0.3-mRNA-1"/>
    </source>
</evidence>
<feature type="compositionally biased region" description="Polar residues" evidence="1">
    <location>
        <begin position="61"/>
        <end position="71"/>
    </location>
</feature>
<feature type="region of interest" description="Disordered" evidence="1">
    <location>
        <begin position="51"/>
        <end position="74"/>
    </location>
</feature>